<organism evidence="1 2">
    <name type="scientific">Mycoplasmopsis bovigenitalium 51080</name>
    <dbReference type="NCBI Taxonomy" id="1188235"/>
    <lineage>
        <taxon>Bacteria</taxon>
        <taxon>Bacillati</taxon>
        <taxon>Mycoplasmatota</taxon>
        <taxon>Mycoplasmoidales</taxon>
        <taxon>Metamycoplasmataceae</taxon>
        <taxon>Mycoplasmopsis</taxon>
    </lineage>
</organism>
<dbReference type="PATRIC" id="fig|1188235.3.peg.289"/>
<name>N9VEH9_9BACT</name>
<reference evidence="1 2" key="1">
    <citation type="journal article" date="2013" name="Genome Announc.">
        <title>Draft Genome Sequences of Mycoplasma alkalescens, Mycoplasma arginini, and Mycoplasma bovigenitalium, Three Species with Equivocal Pathogenic Status for Cattle.</title>
        <authorList>
            <person name="Manso-Silvan L."/>
            <person name="Tardy F."/>
            <person name="Baranowski E."/>
            <person name="Barre A."/>
            <person name="Blanchard A."/>
            <person name="Breton M."/>
            <person name="Couture C."/>
            <person name="Citti C."/>
            <person name="Dordet-Frisoni E."/>
            <person name="Dupuy V."/>
            <person name="Gaurivaud P."/>
            <person name="Jacob D."/>
            <person name="Lemaitre C."/>
            <person name="Nikolski M."/>
            <person name="Nouvel L.X."/>
            <person name="Poumarat F."/>
            <person name="Thebault P."/>
            <person name="Theil S."/>
            <person name="Thiaucourt F."/>
            <person name="Sirand-Pugnet P."/>
        </authorList>
    </citation>
    <scope>NUCLEOTIDE SEQUENCE [LARGE SCALE GENOMIC DNA]</scope>
    <source>
        <strain evidence="1 2">51080</strain>
    </source>
</reference>
<dbReference type="RefSeq" id="WP_004420003.1">
    <property type="nucleotide sequence ID" value="NZ_AORH01000020.1"/>
</dbReference>
<comment type="caution">
    <text evidence="1">The sequence shown here is derived from an EMBL/GenBank/DDBJ whole genome shotgun (WGS) entry which is preliminary data.</text>
</comment>
<gene>
    <name evidence="1" type="ORF">MBVG_2730</name>
</gene>
<evidence type="ECO:0000313" key="1">
    <source>
        <dbReference type="EMBL" id="ENY69816.1"/>
    </source>
</evidence>
<evidence type="ECO:0000313" key="2">
    <source>
        <dbReference type="Proteomes" id="UP000013220"/>
    </source>
</evidence>
<protein>
    <submittedName>
        <fullName evidence="1">Uncharacterized protein</fullName>
    </submittedName>
</protein>
<keyword evidence="2" id="KW-1185">Reference proteome</keyword>
<dbReference type="EMBL" id="AORH01000020">
    <property type="protein sequence ID" value="ENY69816.1"/>
    <property type="molecule type" value="Genomic_DNA"/>
</dbReference>
<sequence length="189" mass="22008">MPDVYFRTKYKIFKKEVLRLIGNGKWRVKNGRLIISFMYLDGNKKEIKTARPTLDKTKYNSKYNNLTINWNADPKFRSFAKPSYTRDSLDHYDPNKISLKRLGTYDYVAHGISFKSGDDDGLELDLKITDIPGGNLKYIIPLIYIKEDYESKKDSYDPNDPNVATQNFDTNVNKGYNIQEEDLIAKNIQ</sequence>
<dbReference type="Proteomes" id="UP000013220">
    <property type="component" value="Unassembled WGS sequence"/>
</dbReference>
<dbReference type="AlphaFoldDB" id="N9VEH9"/>
<accession>N9VEH9</accession>
<dbReference type="OrthoDB" id="405776at2"/>
<proteinExistence type="predicted"/>